<reference evidence="3" key="1">
    <citation type="submission" date="2020-12" db="EMBL/GenBank/DDBJ databases">
        <title>Metabolic potential, ecology and presence of endohyphal bacteria is reflected in genomic diversity of Mucoromycotina.</title>
        <authorList>
            <person name="Muszewska A."/>
            <person name="Okrasinska A."/>
            <person name="Steczkiewicz K."/>
            <person name="Drgas O."/>
            <person name="Orlowska M."/>
            <person name="Perlinska-Lenart U."/>
            <person name="Aleksandrzak-Piekarczyk T."/>
            <person name="Szatraj K."/>
            <person name="Zielenkiewicz U."/>
            <person name="Pilsyk S."/>
            <person name="Malc E."/>
            <person name="Mieczkowski P."/>
            <person name="Kruszewska J.S."/>
            <person name="Biernat P."/>
            <person name="Pawlowska J."/>
        </authorList>
    </citation>
    <scope>NUCLEOTIDE SEQUENCE</scope>
    <source>
        <strain evidence="3">WA0000067209</strain>
    </source>
</reference>
<dbReference type="InterPro" id="IPR013320">
    <property type="entry name" value="ConA-like_dom_sf"/>
</dbReference>
<accession>A0A8H7UEW1</accession>
<evidence type="ECO:0000256" key="1">
    <source>
        <dbReference type="SAM" id="SignalP"/>
    </source>
</evidence>
<evidence type="ECO:0000259" key="2">
    <source>
        <dbReference type="Pfam" id="PF00722"/>
    </source>
</evidence>
<keyword evidence="4" id="KW-1185">Reference proteome</keyword>
<dbReference type="Pfam" id="PF00722">
    <property type="entry name" value="Glyco_hydro_16"/>
    <property type="match status" value="1"/>
</dbReference>
<feature type="chain" id="PRO_5034031819" description="GH16 domain-containing protein" evidence="1">
    <location>
        <begin position="16"/>
        <end position="176"/>
    </location>
</feature>
<organism evidence="3 4">
    <name type="scientific">Mortierella isabellina</name>
    <name type="common">Filamentous fungus</name>
    <name type="synonym">Umbelopsis isabellina</name>
    <dbReference type="NCBI Taxonomy" id="91625"/>
    <lineage>
        <taxon>Eukaryota</taxon>
        <taxon>Fungi</taxon>
        <taxon>Fungi incertae sedis</taxon>
        <taxon>Mucoromycota</taxon>
        <taxon>Mucoromycotina</taxon>
        <taxon>Umbelopsidomycetes</taxon>
        <taxon>Umbelopsidales</taxon>
        <taxon>Umbelopsidaceae</taxon>
        <taxon>Umbelopsis</taxon>
    </lineage>
</organism>
<proteinExistence type="predicted"/>
<dbReference type="GO" id="GO:0005975">
    <property type="term" value="P:carbohydrate metabolic process"/>
    <property type="evidence" value="ECO:0007669"/>
    <property type="project" value="InterPro"/>
</dbReference>
<dbReference type="InterPro" id="IPR000757">
    <property type="entry name" value="Beta-glucanase-like"/>
</dbReference>
<feature type="domain" description="GH16" evidence="2">
    <location>
        <begin position="106"/>
        <end position="148"/>
    </location>
</feature>
<dbReference type="EMBL" id="JAEPQZ010000009">
    <property type="protein sequence ID" value="KAG2177353.1"/>
    <property type="molecule type" value="Genomic_DNA"/>
</dbReference>
<comment type="caution">
    <text evidence="3">The sequence shown here is derived from an EMBL/GenBank/DDBJ whole genome shotgun (WGS) entry which is preliminary data.</text>
</comment>
<gene>
    <name evidence="3" type="ORF">INT43_008010</name>
</gene>
<sequence>MVFFHFSSVIALTLAVSTLNVTAAAVGKRDGATIDKRPSYTGIKAVDNCQSFTEKFDSLINLHQRWSRNEDPKPGLGPGSLFSSKRLMQYGFIEVKMKSASAGGLEWVGDEVQTAYYYQGIPDFSKAAAKVLKDQSTEYHTYAIEWQPIPSPGISMAKFTAKSQSRALIKMVNTNS</sequence>
<name>A0A8H7UEW1_MORIS</name>
<dbReference type="OrthoDB" id="4781at2759"/>
<evidence type="ECO:0000313" key="3">
    <source>
        <dbReference type="EMBL" id="KAG2177353.1"/>
    </source>
</evidence>
<dbReference type="AlphaFoldDB" id="A0A8H7UEW1"/>
<dbReference type="SUPFAM" id="SSF49899">
    <property type="entry name" value="Concanavalin A-like lectins/glucanases"/>
    <property type="match status" value="1"/>
</dbReference>
<feature type="signal peptide" evidence="1">
    <location>
        <begin position="1"/>
        <end position="15"/>
    </location>
</feature>
<protein>
    <recommendedName>
        <fullName evidence="2">GH16 domain-containing protein</fullName>
    </recommendedName>
</protein>
<evidence type="ECO:0000313" key="4">
    <source>
        <dbReference type="Proteomes" id="UP000654370"/>
    </source>
</evidence>
<keyword evidence="1" id="KW-0732">Signal</keyword>
<dbReference type="GO" id="GO:0004553">
    <property type="term" value="F:hydrolase activity, hydrolyzing O-glycosyl compounds"/>
    <property type="evidence" value="ECO:0007669"/>
    <property type="project" value="InterPro"/>
</dbReference>
<dbReference type="Proteomes" id="UP000654370">
    <property type="component" value="Unassembled WGS sequence"/>
</dbReference>